<name>A0A0D6PER5_9PROT</name>
<dbReference type="Pfam" id="PF00702">
    <property type="entry name" value="Hydrolase"/>
    <property type="match status" value="1"/>
</dbReference>
<accession>A0A0D6PER5</accession>
<dbReference type="SUPFAM" id="SSF56784">
    <property type="entry name" value="HAD-like"/>
    <property type="match status" value="1"/>
</dbReference>
<dbReference type="InterPro" id="IPR023214">
    <property type="entry name" value="HAD_sf"/>
</dbReference>
<dbReference type="STRING" id="1120923.SAMN02746095_01930"/>
<dbReference type="InterPro" id="IPR023198">
    <property type="entry name" value="PGP-like_dom2"/>
</dbReference>
<sequence>MPPDLIIFDCDGVLIDSETVASRVVAEEITAQGWTMDAKEAMRQFLGMNIGDMQPKIETRLGRPLGPEWRADMAQRLINALAEESVLIPGADEMLKRVTALGFEWRIASNSSDEEMAVKFERTGLLEITRGRAISAARVIARGGRAKPAPDVFLEAAADAKIVPERCIVLEDSRLGMRGAVAAGMTGYGFDPHGDGAALLEEGAKAVFRNLDEIFGVLA</sequence>
<dbReference type="Proteomes" id="UP000032668">
    <property type="component" value="Unassembled WGS sequence"/>
</dbReference>
<organism evidence="1 2">
    <name type="scientific">Acidocella aminolytica 101 = DSM 11237</name>
    <dbReference type="NCBI Taxonomy" id="1120923"/>
    <lineage>
        <taxon>Bacteria</taxon>
        <taxon>Pseudomonadati</taxon>
        <taxon>Pseudomonadota</taxon>
        <taxon>Alphaproteobacteria</taxon>
        <taxon>Acetobacterales</taxon>
        <taxon>Acidocellaceae</taxon>
        <taxon>Acidocella</taxon>
    </lineage>
</organism>
<protein>
    <submittedName>
        <fullName evidence="1">Hydrolase/phosphatase/phosphohexomutase</fullName>
    </submittedName>
</protein>
<keyword evidence="2" id="KW-1185">Reference proteome</keyword>
<comment type="caution">
    <text evidence="1">The sequence shown here is derived from an EMBL/GenBank/DDBJ whole genome shotgun (WGS) entry which is preliminary data.</text>
</comment>
<dbReference type="InterPro" id="IPR006439">
    <property type="entry name" value="HAD-SF_hydro_IA"/>
</dbReference>
<evidence type="ECO:0000313" key="1">
    <source>
        <dbReference type="EMBL" id="GAN79693.1"/>
    </source>
</evidence>
<dbReference type="SFLD" id="SFLDS00003">
    <property type="entry name" value="Haloacid_Dehalogenase"/>
    <property type="match status" value="1"/>
</dbReference>
<dbReference type="PANTHER" id="PTHR18901:SF38">
    <property type="entry name" value="PSEUDOURIDINE-5'-PHOSPHATASE"/>
    <property type="match status" value="1"/>
</dbReference>
<dbReference type="NCBIfam" id="TIGR01509">
    <property type="entry name" value="HAD-SF-IA-v3"/>
    <property type="match status" value="1"/>
</dbReference>
<dbReference type="AlphaFoldDB" id="A0A0D6PER5"/>
<dbReference type="PANTHER" id="PTHR18901">
    <property type="entry name" value="2-DEOXYGLUCOSE-6-PHOSPHATE PHOSPHATASE 2"/>
    <property type="match status" value="1"/>
</dbReference>
<dbReference type="Gene3D" id="1.10.150.240">
    <property type="entry name" value="Putative phosphatase, domain 2"/>
    <property type="match status" value="1"/>
</dbReference>
<gene>
    <name evidence="1" type="ORF">Aam_025_081</name>
</gene>
<dbReference type="InterPro" id="IPR036412">
    <property type="entry name" value="HAD-like_sf"/>
</dbReference>
<dbReference type="EMBL" id="BANC01000025">
    <property type="protein sequence ID" value="GAN79693.1"/>
    <property type="molecule type" value="Genomic_DNA"/>
</dbReference>
<proteinExistence type="predicted"/>
<evidence type="ECO:0000313" key="2">
    <source>
        <dbReference type="Proteomes" id="UP000032668"/>
    </source>
</evidence>
<dbReference type="SFLD" id="SFLDG01129">
    <property type="entry name" value="C1.5:_HAD__Beta-PGM__Phosphata"/>
    <property type="match status" value="1"/>
</dbReference>
<dbReference type="Gene3D" id="3.40.50.1000">
    <property type="entry name" value="HAD superfamily/HAD-like"/>
    <property type="match status" value="1"/>
</dbReference>
<keyword evidence="1" id="KW-0378">Hydrolase</keyword>
<dbReference type="OrthoDB" id="9797743at2"/>
<reference evidence="1 2" key="1">
    <citation type="submission" date="2012-11" db="EMBL/GenBank/DDBJ databases">
        <title>Whole genome sequence of Acidocella aminolytica 101 = DSM 11237.</title>
        <authorList>
            <person name="Azuma Y."/>
            <person name="Higashiura N."/>
            <person name="Hirakawa H."/>
            <person name="Matsushita K."/>
        </authorList>
    </citation>
    <scope>NUCLEOTIDE SEQUENCE [LARGE SCALE GENOMIC DNA]</scope>
    <source>
        <strain evidence="2">101 / DSM 11237</strain>
    </source>
</reference>
<dbReference type="RefSeq" id="WP_048878127.1">
    <property type="nucleotide sequence ID" value="NZ_BANC01000025.1"/>
</dbReference>
<dbReference type="GO" id="GO:0016787">
    <property type="term" value="F:hydrolase activity"/>
    <property type="evidence" value="ECO:0007669"/>
    <property type="project" value="UniProtKB-KW"/>
</dbReference>